<dbReference type="GO" id="GO:0006784">
    <property type="term" value="P:heme A biosynthetic process"/>
    <property type="evidence" value="ECO:0007669"/>
    <property type="project" value="TreeGrafter"/>
</dbReference>
<dbReference type="InterPro" id="IPR006369">
    <property type="entry name" value="Protohaem_IX_farnesylTrfase"/>
</dbReference>
<organism evidence="13 14">
    <name type="scientific">Meloidogyne javanica</name>
    <name type="common">Root-knot nematode worm</name>
    <dbReference type="NCBI Taxonomy" id="6303"/>
    <lineage>
        <taxon>Eukaryota</taxon>
        <taxon>Metazoa</taxon>
        <taxon>Ecdysozoa</taxon>
        <taxon>Nematoda</taxon>
        <taxon>Chromadorea</taxon>
        <taxon>Rhabditida</taxon>
        <taxon>Tylenchina</taxon>
        <taxon>Tylenchomorpha</taxon>
        <taxon>Tylenchoidea</taxon>
        <taxon>Meloidogynidae</taxon>
        <taxon>Meloidogyninae</taxon>
        <taxon>Meloidogyne</taxon>
        <taxon>Meloidogyne incognita group</taxon>
    </lineage>
</organism>
<evidence type="ECO:0000256" key="10">
    <source>
        <dbReference type="SAM" id="MobiDB-lite"/>
    </source>
</evidence>
<dbReference type="PROSITE" id="PS00943">
    <property type="entry name" value="UBIA"/>
    <property type="match status" value="1"/>
</dbReference>
<feature type="transmembrane region" description="Helical" evidence="11">
    <location>
        <begin position="21"/>
        <end position="42"/>
    </location>
</feature>
<evidence type="ECO:0000256" key="7">
    <source>
        <dbReference type="ARBA" id="ARBA00023133"/>
    </source>
</evidence>
<reference evidence="14" key="1">
    <citation type="submission" date="2022-11" db="UniProtKB">
        <authorList>
            <consortium name="WormBaseParasite"/>
        </authorList>
    </citation>
    <scope>IDENTIFICATION</scope>
</reference>
<keyword evidence="5 11" id="KW-0812">Transmembrane</keyword>
<keyword evidence="4" id="KW-0808">Transferase</keyword>
<dbReference type="InterPro" id="IPR030470">
    <property type="entry name" value="UbiA_prenylTrfase_CS"/>
</dbReference>
<dbReference type="HAMAP" id="MF_00154">
    <property type="entry name" value="CyoE_CtaB"/>
    <property type="match status" value="1"/>
</dbReference>
<dbReference type="GO" id="GO:0008495">
    <property type="term" value="F:protoheme IX farnesyltransferase activity"/>
    <property type="evidence" value="ECO:0007669"/>
    <property type="project" value="InterPro"/>
</dbReference>
<dbReference type="NCBIfam" id="TIGR01473">
    <property type="entry name" value="cyoE_ctaB"/>
    <property type="match status" value="1"/>
</dbReference>
<protein>
    <recommendedName>
        <fullName evidence="3">Protoheme IX farnesyltransferase, mitochondrial</fullName>
    </recommendedName>
    <alternativeName>
        <fullName evidence="9">Heme O synthase</fullName>
    </alternativeName>
</protein>
<feature type="transmembrane region" description="Helical" evidence="11">
    <location>
        <begin position="240"/>
        <end position="260"/>
    </location>
</feature>
<feature type="compositionally biased region" description="Polar residues" evidence="10">
    <location>
        <begin position="531"/>
        <end position="545"/>
    </location>
</feature>
<dbReference type="InterPro" id="IPR000537">
    <property type="entry name" value="UbiA_prenyltransferase"/>
</dbReference>
<feature type="compositionally biased region" description="Basic and acidic residues" evidence="10">
    <location>
        <begin position="510"/>
        <end position="530"/>
    </location>
</feature>
<dbReference type="CDD" id="cd13957">
    <property type="entry name" value="PT_UbiA_Cox10"/>
    <property type="match status" value="1"/>
</dbReference>
<keyword evidence="6 11" id="KW-1133">Transmembrane helix</keyword>
<dbReference type="FunFam" id="1.10.357.140:FF:000006">
    <property type="entry name" value="Protoheme IX farnesyltransferase, mitochondrial"/>
    <property type="match status" value="1"/>
</dbReference>
<evidence type="ECO:0000313" key="13">
    <source>
        <dbReference type="Proteomes" id="UP000887561"/>
    </source>
</evidence>
<sequence>MHPSPIQRISLISAYLQLSKCRLTALITSTTMGGLVMSPTLASASPALFGSCVAGTALLSASACACNNIIERQFDGQMRRTQSRVLPVGRLTPNHACLFAGTTAVAGLGILCLCCNHLTSGLGFLNIALYAGVYTPMKRMHHSCTWVGAIVGAIPPLMGYAAATGRLDAAACVLGGLLFSWQFPHFNALSWNLREDYKNAGYKIMCVTNEGLCRRTTLRHSIILIFLCQLAAPLTELTTWTFSAISAPLNLGMLILGWKFYSKPDSKNARLLFRYTLAYLPLLMVFMYATKKDVDVVNKKEEQKGGIIKINEQKNLRKILLDIQITMFPSIGIAKKKNPAVKECSLRVIDFKLFPSTSRNYPRFDFEQVCRELNFDSKQTDVNKCDGFHDRDAEEIGTGTLNFSSPTTGSKKLKKNKKPLKFVPEDVMDKGLGYVQEDDFIDDTEAYDEWVPTTMDTLKHGHYVNKGPLEFRQLDIETSTSESTSSESESSSSSDDDDIEICEQTNGELQKTDSKEKHSNSTCDKEKEISTNRQLENVANNSTLDKQTEKKDSTTIVN</sequence>
<evidence type="ECO:0000256" key="6">
    <source>
        <dbReference type="ARBA" id="ARBA00022989"/>
    </source>
</evidence>
<dbReference type="Gene3D" id="1.10.357.140">
    <property type="entry name" value="UbiA prenyltransferase"/>
    <property type="match status" value="1"/>
</dbReference>
<dbReference type="WBParaSite" id="scaffold8483_cov244.g13101">
    <property type="protein sequence ID" value="scaffold8483_cov244.g13101"/>
    <property type="gene ID" value="scaffold8483_cov244.g13101"/>
</dbReference>
<evidence type="ECO:0000256" key="9">
    <source>
        <dbReference type="ARBA" id="ARBA00030253"/>
    </source>
</evidence>
<feature type="transmembrane region" description="Helical" evidence="11">
    <location>
        <begin position="272"/>
        <end position="290"/>
    </location>
</feature>
<feature type="compositionally biased region" description="Basic and acidic residues" evidence="10">
    <location>
        <begin position="546"/>
        <end position="558"/>
    </location>
</feature>
<name>A0A915NAZ6_MELJA</name>
<evidence type="ECO:0000256" key="5">
    <source>
        <dbReference type="ARBA" id="ARBA00022692"/>
    </source>
</evidence>
<feature type="transmembrane region" description="Helical" evidence="11">
    <location>
        <begin position="48"/>
        <end position="70"/>
    </location>
</feature>
<evidence type="ECO:0000256" key="4">
    <source>
        <dbReference type="ARBA" id="ARBA00022679"/>
    </source>
</evidence>
<evidence type="ECO:0000259" key="12">
    <source>
        <dbReference type="Pfam" id="PF08729"/>
    </source>
</evidence>
<evidence type="ECO:0000256" key="2">
    <source>
        <dbReference type="ARBA" id="ARBA00005985"/>
    </source>
</evidence>
<proteinExistence type="inferred from homology"/>
<evidence type="ECO:0000256" key="3">
    <source>
        <dbReference type="ARBA" id="ARBA00016335"/>
    </source>
</evidence>
<comment type="similarity">
    <text evidence="2">Belongs to the UbiA prenyltransferase family.</text>
</comment>
<feature type="transmembrane region" description="Helical" evidence="11">
    <location>
        <begin position="117"/>
        <end position="135"/>
    </location>
</feature>
<dbReference type="InterPro" id="IPR014840">
    <property type="entry name" value="HRD"/>
</dbReference>
<dbReference type="Pfam" id="PF08729">
    <property type="entry name" value="HUN"/>
    <property type="match status" value="1"/>
</dbReference>
<evidence type="ECO:0000256" key="8">
    <source>
        <dbReference type="ARBA" id="ARBA00023136"/>
    </source>
</evidence>
<dbReference type="AlphaFoldDB" id="A0A915NAZ6"/>
<dbReference type="GO" id="GO:0005739">
    <property type="term" value="C:mitochondrion"/>
    <property type="evidence" value="ECO:0007669"/>
    <property type="project" value="TreeGrafter"/>
</dbReference>
<feature type="region of interest" description="Disordered" evidence="10">
    <location>
        <begin position="397"/>
        <end position="416"/>
    </location>
</feature>
<feature type="compositionally biased region" description="Polar residues" evidence="10">
    <location>
        <begin position="399"/>
        <end position="410"/>
    </location>
</feature>
<accession>A0A915NAZ6</accession>
<dbReference type="Proteomes" id="UP000887561">
    <property type="component" value="Unplaced"/>
</dbReference>
<keyword evidence="8 11" id="KW-0472">Membrane</keyword>
<feature type="domain" description="Hpc2-related" evidence="12">
    <location>
        <begin position="425"/>
        <end position="470"/>
    </location>
</feature>
<keyword evidence="7" id="KW-0350">Heme biosynthesis</keyword>
<evidence type="ECO:0000313" key="14">
    <source>
        <dbReference type="WBParaSite" id="scaffold8483_cov244.g13101"/>
    </source>
</evidence>
<feature type="compositionally biased region" description="Low complexity" evidence="10">
    <location>
        <begin position="477"/>
        <end position="493"/>
    </location>
</feature>
<evidence type="ECO:0000256" key="1">
    <source>
        <dbReference type="ARBA" id="ARBA00004141"/>
    </source>
</evidence>
<dbReference type="GO" id="GO:0016020">
    <property type="term" value="C:membrane"/>
    <property type="evidence" value="ECO:0007669"/>
    <property type="project" value="UniProtKB-SubCell"/>
</dbReference>
<keyword evidence="13" id="KW-1185">Reference proteome</keyword>
<comment type="subcellular location">
    <subcellularLocation>
        <location evidence="1">Membrane</location>
        <topology evidence="1">Multi-pass membrane protein</topology>
    </subcellularLocation>
</comment>
<dbReference type="PANTHER" id="PTHR43448">
    <property type="entry name" value="PROTOHEME IX FARNESYLTRANSFERASE, MITOCHONDRIAL"/>
    <property type="match status" value="1"/>
</dbReference>
<dbReference type="PANTHER" id="PTHR43448:SF2">
    <property type="entry name" value="PROTOHEME IX FARNESYLTRANSFERASE, MITOCHONDRIAL"/>
    <property type="match status" value="1"/>
</dbReference>
<dbReference type="InterPro" id="IPR044878">
    <property type="entry name" value="UbiA_sf"/>
</dbReference>
<dbReference type="Pfam" id="PF01040">
    <property type="entry name" value="UbiA"/>
    <property type="match status" value="1"/>
</dbReference>
<feature type="region of interest" description="Disordered" evidence="10">
    <location>
        <begin position="477"/>
        <end position="558"/>
    </location>
</feature>
<feature type="transmembrane region" description="Helical" evidence="11">
    <location>
        <begin position="91"/>
        <end position="111"/>
    </location>
</feature>
<evidence type="ECO:0000256" key="11">
    <source>
        <dbReference type="SAM" id="Phobius"/>
    </source>
</evidence>